<accession>A0A8E2AHL7</accession>
<organism evidence="2 3">
    <name type="scientific">Obba rivulosa</name>
    <dbReference type="NCBI Taxonomy" id="1052685"/>
    <lineage>
        <taxon>Eukaryota</taxon>
        <taxon>Fungi</taxon>
        <taxon>Dikarya</taxon>
        <taxon>Basidiomycota</taxon>
        <taxon>Agaricomycotina</taxon>
        <taxon>Agaricomycetes</taxon>
        <taxon>Polyporales</taxon>
        <taxon>Gelatoporiaceae</taxon>
        <taxon>Obba</taxon>
    </lineage>
</organism>
<sequence>MMLSSSLSFVRIKLNSFPPVSRLPPEILSMIFRMIPTPRHLDGMHWLFAYTDVAEILPLTHVCGYWRDVALDTPFLWNHIGNVSLLELCLKRSRGFPLNVAVTSQIVQHIESLLSSGVPIRELCCLDGSMTISHLAYPAPFLEVLYTKDCFRPVDNSRFLLFRGETPLLRRLCLEILPRLPANQFANLTRLEIGKCAEQIRLSQLLSWLSASPQIEEISLSFIYIIIDMTARDRKKLVLTRLQHLHLDFVSETAVSVLISHLAPRNGATVTLQDIPISIFRSIHMLTDSAQALTLSFAGDVLSIGTTGPEYGVRFDATGQLINLPESWHADVLASLPLARIREFGYDSSNCDIRTARLLLQTMTSLTTLVDVSFPAWDGSLLLTLFWYCEDGITPLCPNLHTVHIVTEEIVDDSTICSFLENRVRQGCPIRRLIITTGKPIPRINGIEELVDRLEYLTFTAITDDSSREPVAADTMTYAFMRYLLDSTEMYRVVR</sequence>
<feature type="domain" description="F-box" evidence="1">
    <location>
        <begin position="21"/>
        <end position="80"/>
    </location>
</feature>
<gene>
    <name evidence="2" type="ORF">OBBRIDRAFT_388817</name>
</gene>
<dbReference type="Pfam" id="PF12937">
    <property type="entry name" value="F-box-like"/>
    <property type="match status" value="1"/>
</dbReference>
<dbReference type="Gene3D" id="1.20.1280.50">
    <property type="match status" value="1"/>
</dbReference>
<evidence type="ECO:0000313" key="3">
    <source>
        <dbReference type="Proteomes" id="UP000250043"/>
    </source>
</evidence>
<dbReference type="OrthoDB" id="3353710at2759"/>
<evidence type="ECO:0000259" key="1">
    <source>
        <dbReference type="Pfam" id="PF12937"/>
    </source>
</evidence>
<evidence type="ECO:0000313" key="2">
    <source>
        <dbReference type="EMBL" id="OCH84631.1"/>
    </source>
</evidence>
<dbReference type="EMBL" id="KV722651">
    <property type="protein sequence ID" value="OCH84631.1"/>
    <property type="molecule type" value="Genomic_DNA"/>
</dbReference>
<reference evidence="2 3" key="1">
    <citation type="submission" date="2016-07" db="EMBL/GenBank/DDBJ databases">
        <title>Draft genome of the white-rot fungus Obba rivulosa 3A-2.</title>
        <authorList>
            <consortium name="DOE Joint Genome Institute"/>
            <person name="Miettinen O."/>
            <person name="Riley R."/>
            <person name="Acob R."/>
            <person name="Barry K."/>
            <person name="Cullen D."/>
            <person name="De Vries R."/>
            <person name="Hainaut M."/>
            <person name="Hatakka A."/>
            <person name="Henrissat B."/>
            <person name="Hilden K."/>
            <person name="Kuo R."/>
            <person name="Labutti K."/>
            <person name="Lipzen A."/>
            <person name="Makela M.R."/>
            <person name="Sandor L."/>
            <person name="Spatafora J.W."/>
            <person name="Grigoriev I.V."/>
            <person name="Hibbett D.S."/>
        </authorList>
    </citation>
    <scope>NUCLEOTIDE SEQUENCE [LARGE SCALE GENOMIC DNA]</scope>
    <source>
        <strain evidence="2 3">3A-2</strain>
    </source>
</reference>
<proteinExistence type="predicted"/>
<keyword evidence="3" id="KW-1185">Reference proteome</keyword>
<protein>
    <recommendedName>
        <fullName evidence="1">F-box domain-containing protein</fullName>
    </recommendedName>
</protein>
<name>A0A8E2AHL7_9APHY</name>
<dbReference type="AlphaFoldDB" id="A0A8E2AHL7"/>
<dbReference type="InterPro" id="IPR001810">
    <property type="entry name" value="F-box_dom"/>
</dbReference>
<dbReference type="Proteomes" id="UP000250043">
    <property type="component" value="Unassembled WGS sequence"/>
</dbReference>